<accession>A0A244CS92</accession>
<gene>
    <name evidence="2" type="ORF">B1199_09165</name>
</gene>
<dbReference type="AlphaFoldDB" id="A0A244CS92"/>
<dbReference type="PANTHER" id="PTHR32309">
    <property type="entry name" value="TYROSINE-PROTEIN KINASE"/>
    <property type="match status" value="1"/>
</dbReference>
<dbReference type="Gene3D" id="3.40.50.300">
    <property type="entry name" value="P-loop containing nucleotide triphosphate hydrolases"/>
    <property type="match status" value="1"/>
</dbReference>
<dbReference type="InterPro" id="IPR025669">
    <property type="entry name" value="AAA_dom"/>
</dbReference>
<protein>
    <recommendedName>
        <fullName evidence="1">AAA domain-containing protein</fullName>
    </recommendedName>
</protein>
<keyword evidence="3" id="KW-1185">Reference proteome</keyword>
<dbReference type="RefSeq" id="WP_086743790.1">
    <property type="nucleotide sequence ID" value="NZ_MWPV01000002.1"/>
</dbReference>
<name>A0A244CS92_PSEDV</name>
<dbReference type="Pfam" id="PF13614">
    <property type="entry name" value="AAA_31"/>
    <property type="match status" value="1"/>
</dbReference>
<dbReference type="SUPFAM" id="SSF52540">
    <property type="entry name" value="P-loop containing nucleoside triphosphate hydrolases"/>
    <property type="match status" value="1"/>
</dbReference>
<proteinExistence type="predicted"/>
<dbReference type="OrthoDB" id="5812594at2"/>
<dbReference type="Proteomes" id="UP000194841">
    <property type="component" value="Unassembled WGS sequence"/>
</dbReference>
<sequence>MKIIPKHYQEIEELYKQVRSENAHCITLISANGQEGTTSLTLSLAERLIDAQKNVLVIDLNHCQPFKLDYFGVEAPKQSWCFEDISCQTNVMTVDNLDLLSVQSLDQLAEIRDPVILQEAIFRLRQEYDYILIDMSPALRVNRANVPLHVIATCTDLTLVCVALGKNTEEDICNTQHMLQKAGLNKSYYILQQQYLPPLGPLLIQTIQEKCLRFPKLAQWLLKQVSNKAFLFRCP</sequence>
<dbReference type="InterPro" id="IPR050445">
    <property type="entry name" value="Bact_polysacc_biosynth/exp"/>
</dbReference>
<feature type="domain" description="AAA" evidence="1">
    <location>
        <begin position="25"/>
        <end position="145"/>
    </location>
</feature>
<dbReference type="InterPro" id="IPR027417">
    <property type="entry name" value="P-loop_NTPase"/>
</dbReference>
<dbReference type="GO" id="GO:0004713">
    <property type="term" value="F:protein tyrosine kinase activity"/>
    <property type="evidence" value="ECO:0007669"/>
    <property type="project" value="TreeGrafter"/>
</dbReference>
<reference evidence="2 3" key="1">
    <citation type="submission" date="2017-02" db="EMBL/GenBank/DDBJ databases">
        <title>Pseudoalteromonas ulvae TC14 Genome.</title>
        <authorList>
            <person name="Molmeret M."/>
        </authorList>
    </citation>
    <scope>NUCLEOTIDE SEQUENCE [LARGE SCALE GENOMIC DNA]</scope>
    <source>
        <strain evidence="2">TC14</strain>
    </source>
</reference>
<evidence type="ECO:0000313" key="2">
    <source>
        <dbReference type="EMBL" id="OUL58487.1"/>
    </source>
</evidence>
<dbReference type="GO" id="GO:0005886">
    <property type="term" value="C:plasma membrane"/>
    <property type="evidence" value="ECO:0007669"/>
    <property type="project" value="TreeGrafter"/>
</dbReference>
<comment type="caution">
    <text evidence="2">The sequence shown here is derived from an EMBL/GenBank/DDBJ whole genome shotgun (WGS) entry which is preliminary data.</text>
</comment>
<dbReference type="EMBL" id="MWPV01000002">
    <property type="protein sequence ID" value="OUL58487.1"/>
    <property type="molecule type" value="Genomic_DNA"/>
</dbReference>
<dbReference type="PANTHER" id="PTHR32309:SF13">
    <property type="entry name" value="FERRIC ENTEROBACTIN TRANSPORT PROTEIN FEPE"/>
    <property type="match status" value="1"/>
</dbReference>
<evidence type="ECO:0000259" key="1">
    <source>
        <dbReference type="Pfam" id="PF13614"/>
    </source>
</evidence>
<organism evidence="2 3">
    <name type="scientific">Pseudoalteromonas ulvae</name>
    <dbReference type="NCBI Taxonomy" id="107327"/>
    <lineage>
        <taxon>Bacteria</taxon>
        <taxon>Pseudomonadati</taxon>
        <taxon>Pseudomonadota</taxon>
        <taxon>Gammaproteobacteria</taxon>
        <taxon>Alteromonadales</taxon>
        <taxon>Pseudoalteromonadaceae</taxon>
        <taxon>Pseudoalteromonas</taxon>
    </lineage>
</organism>
<evidence type="ECO:0000313" key="3">
    <source>
        <dbReference type="Proteomes" id="UP000194841"/>
    </source>
</evidence>